<reference evidence="2 3" key="1">
    <citation type="submission" date="2019-07" db="EMBL/GenBank/DDBJ databases">
        <title>R&amp;d 2014.</title>
        <authorList>
            <person name="Klenk H.-P."/>
        </authorList>
    </citation>
    <scope>NUCLEOTIDE SEQUENCE [LARGE SCALE GENOMIC DNA]</scope>
    <source>
        <strain evidence="2 3">DSM 43868</strain>
    </source>
</reference>
<sequence>MIDDQGQVALALAVGDLVDTDPFESGQSIGAGGGSVDDPADDGGSSKLDGVEVSAVAAGGGGTGA</sequence>
<evidence type="ECO:0000256" key="1">
    <source>
        <dbReference type="SAM" id="MobiDB-lite"/>
    </source>
</evidence>
<evidence type="ECO:0000313" key="3">
    <source>
        <dbReference type="Proteomes" id="UP000319825"/>
    </source>
</evidence>
<gene>
    <name evidence="2" type="ORF">JD77_05883</name>
</gene>
<dbReference type="Proteomes" id="UP000319825">
    <property type="component" value="Unassembled WGS sequence"/>
</dbReference>
<organism evidence="2 3">
    <name type="scientific">Micromonospora olivasterospora</name>
    <dbReference type="NCBI Taxonomy" id="1880"/>
    <lineage>
        <taxon>Bacteria</taxon>
        <taxon>Bacillati</taxon>
        <taxon>Actinomycetota</taxon>
        <taxon>Actinomycetes</taxon>
        <taxon>Micromonosporales</taxon>
        <taxon>Micromonosporaceae</taxon>
        <taxon>Micromonospora</taxon>
    </lineage>
</organism>
<comment type="caution">
    <text evidence="2">The sequence shown here is derived from an EMBL/GenBank/DDBJ whole genome shotgun (WGS) entry which is preliminary data.</text>
</comment>
<name>A0A562IJ17_MICOL</name>
<protein>
    <submittedName>
        <fullName evidence="2">Uncharacterized protein</fullName>
    </submittedName>
</protein>
<evidence type="ECO:0000313" key="2">
    <source>
        <dbReference type="EMBL" id="TWH70858.1"/>
    </source>
</evidence>
<dbReference type="EMBL" id="VLKE01000001">
    <property type="protein sequence ID" value="TWH70858.1"/>
    <property type="molecule type" value="Genomic_DNA"/>
</dbReference>
<feature type="region of interest" description="Disordered" evidence="1">
    <location>
        <begin position="21"/>
        <end position="50"/>
    </location>
</feature>
<accession>A0A562IJ17</accession>
<keyword evidence="3" id="KW-1185">Reference proteome</keyword>
<dbReference type="AlphaFoldDB" id="A0A562IJ17"/>
<proteinExistence type="predicted"/>